<dbReference type="PANTHER" id="PTHR12558">
    <property type="entry name" value="CELL DIVISION CYCLE 16,23,27"/>
    <property type="match status" value="1"/>
</dbReference>
<dbReference type="GO" id="GO:0004016">
    <property type="term" value="F:adenylate cyclase activity"/>
    <property type="evidence" value="ECO:0007669"/>
    <property type="project" value="UniProtKB-EC"/>
</dbReference>
<protein>
    <submittedName>
        <fullName evidence="5">Adenylate cyclase</fullName>
        <ecNumber evidence="5">4.6.1.1</ecNumber>
    </submittedName>
</protein>
<accession>A0A6J4NZW1</accession>
<dbReference type="GO" id="GO:0000160">
    <property type="term" value="P:phosphorelay signal transduction system"/>
    <property type="evidence" value="ECO:0007669"/>
    <property type="project" value="InterPro"/>
</dbReference>
<reference evidence="5" key="1">
    <citation type="submission" date="2020-02" db="EMBL/GenBank/DDBJ databases">
        <authorList>
            <person name="Meier V. D."/>
        </authorList>
    </citation>
    <scope>NUCLEOTIDE SEQUENCE</scope>
    <source>
        <strain evidence="5">AVDCRST_MAG74</strain>
    </source>
</reference>
<dbReference type="AlphaFoldDB" id="A0A6J4NZW1"/>
<dbReference type="EMBL" id="CADCUR010000136">
    <property type="protein sequence ID" value="CAA9401271.1"/>
    <property type="molecule type" value="Genomic_DNA"/>
</dbReference>
<dbReference type="Pfam" id="PF13424">
    <property type="entry name" value="TPR_12"/>
    <property type="match status" value="1"/>
</dbReference>
<dbReference type="InterPro" id="IPR036388">
    <property type="entry name" value="WH-like_DNA-bd_sf"/>
</dbReference>
<feature type="repeat" description="TPR" evidence="2">
    <location>
        <begin position="380"/>
        <end position="413"/>
    </location>
</feature>
<dbReference type="Pfam" id="PF13432">
    <property type="entry name" value="TPR_16"/>
    <property type="match status" value="1"/>
</dbReference>
<keyword evidence="5" id="KW-0456">Lyase</keyword>
<evidence type="ECO:0000256" key="2">
    <source>
        <dbReference type="PROSITE-ProRule" id="PRU00339"/>
    </source>
</evidence>
<dbReference type="PANTHER" id="PTHR12558:SF13">
    <property type="entry name" value="CELL DIVISION CYCLE PROTEIN 27 HOMOLOG"/>
    <property type="match status" value="1"/>
</dbReference>
<dbReference type="Gene3D" id="1.10.10.10">
    <property type="entry name" value="Winged helix-like DNA-binding domain superfamily/Winged helix DNA-binding domain"/>
    <property type="match status" value="1"/>
</dbReference>
<sequence length="579" mass="65286">MPNAKPVQFYEFDSFRLSAGEGVLLRGGKSLPLTPKAFETLLVLIENRGQIVSREAMMRRVWNDCYVEENCLTKNISTLRKVLGEDKCGEARFIETVPRRGYRFVAAVSETRETETKKIVGSLAVLPFKVFGAKTGAEYLGLGLADILITRLSNLRQIVVRPTSAVRKYETTEFDAAEIGRELQVDWVLDGNLFQTGERVRVTVQFIGVSEARPLWGERLDEESADLIGVQDSIAEKVARTLIERLEINAEQEPLNKLPTADNEAFREYLEGRFYWNKRTAEAMKKAAACFARAIEIDPKFALAHAGLGDAYLLSSQFALLTPQQCFPQAKTAALTAIKLDSTLAEAHATLGHVAFLFEWNWRQAEIYYRRAIELNPNYATARNWFGGFLRSMNRLDEAVHEISRALELDPLSPVVLKNLGVTLCLQKRFDEAIKLSLKAIELAPDYALGYRSLGWIYLQKGLNEDAVAALEKAALLSNREPAILSALGCAYAAANRTDDAIGILRELDEFVRRAHVSKYDIAQIFIRLGDFDKAFELLEKAFKERDISMVLLAVDPDLDELRRESRFRKLLKSIELDF</sequence>
<dbReference type="InterPro" id="IPR019734">
    <property type="entry name" value="TPR_rpt"/>
</dbReference>
<feature type="domain" description="OmpR/PhoB-type" evidence="4">
    <location>
        <begin position="7"/>
        <end position="106"/>
    </location>
</feature>
<evidence type="ECO:0000259" key="4">
    <source>
        <dbReference type="PROSITE" id="PS51755"/>
    </source>
</evidence>
<dbReference type="InterPro" id="IPR001867">
    <property type="entry name" value="OmpR/PhoB-type_DNA-bd"/>
</dbReference>
<dbReference type="SUPFAM" id="SSF46894">
    <property type="entry name" value="C-terminal effector domain of the bipartite response regulators"/>
    <property type="match status" value="1"/>
</dbReference>
<dbReference type="CDD" id="cd00383">
    <property type="entry name" value="trans_reg_C"/>
    <property type="match status" value="1"/>
</dbReference>
<dbReference type="GO" id="GO:0006355">
    <property type="term" value="P:regulation of DNA-templated transcription"/>
    <property type="evidence" value="ECO:0007669"/>
    <property type="project" value="InterPro"/>
</dbReference>
<evidence type="ECO:0000256" key="3">
    <source>
        <dbReference type="PROSITE-ProRule" id="PRU01091"/>
    </source>
</evidence>
<gene>
    <name evidence="5" type="ORF">AVDCRST_MAG74-1601</name>
</gene>
<feature type="DNA-binding region" description="OmpR/PhoB-type" evidence="3">
    <location>
        <begin position="7"/>
        <end position="106"/>
    </location>
</feature>
<keyword evidence="2" id="KW-0802">TPR repeat</keyword>
<dbReference type="Gene3D" id="1.25.40.10">
    <property type="entry name" value="Tetratricopeptide repeat domain"/>
    <property type="match status" value="2"/>
</dbReference>
<dbReference type="PROSITE" id="PS51755">
    <property type="entry name" value="OMPR_PHOB"/>
    <property type="match status" value="1"/>
</dbReference>
<dbReference type="GO" id="GO:0003677">
    <property type="term" value="F:DNA binding"/>
    <property type="evidence" value="ECO:0007669"/>
    <property type="project" value="UniProtKB-UniRule"/>
</dbReference>
<name>A0A6J4NZW1_9BACT</name>
<proteinExistence type="predicted"/>
<dbReference type="Pfam" id="PF13181">
    <property type="entry name" value="TPR_8"/>
    <property type="match status" value="1"/>
</dbReference>
<organism evidence="5">
    <name type="scientific">uncultured Pyrinomonadaceae bacterium</name>
    <dbReference type="NCBI Taxonomy" id="2283094"/>
    <lineage>
        <taxon>Bacteria</taxon>
        <taxon>Pseudomonadati</taxon>
        <taxon>Acidobacteriota</taxon>
        <taxon>Blastocatellia</taxon>
        <taxon>Blastocatellales</taxon>
        <taxon>Pyrinomonadaceae</taxon>
        <taxon>environmental samples</taxon>
    </lineage>
</organism>
<dbReference type="SMART" id="SM00028">
    <property type="entry name" value="TPR"/>
    <property type="match status" value="5"/>
</dbReference>
<evidence type="ECO:0000256" key="1">
    <source>
        <dbReference type="ARBA" id="ARBA00023125"/>
    </source>
</evidence>
<feature type="repeat" description="TPR" evidence="2">
    <location>
        <begin position="414"/>
        <end position="447"/>
    </location>
</feature>
<dbReference type="SUPFAM" id="SSF48452">
    <property type="entry name" value="TPR-like"/>
    <property type="match status" value="1"/>
</dbReference>
<evidence type="ECO:0000313" key="5">
    <source>
        <dbReference type="EMBL" id="CAA9401271.1"/>
    </source>
</evidence>
<dbReference type="InterPro" id="IPR011990">
    <property type="entry name" value="TPR-like_helical_dom_sf"/>
</dbReference>
<dbReference type="InterPro" id="IPR016032">
    <property type="entry name" value="Sig_transdc_resp-reg_C-effctor"/>
</dbReference>
<dbReference type="NCBIfam" id="NF047558">
    <property type="entry name" value="TPR_END_plus"/>
    <property type="match status" value="1"/>
</dbReference>
<keyword evidence="1 3" id="KW-0238">DNA-binding</keyword>
<dbReference type="EC" id="4.6.1.1" evidence="5"/>
<dbReference type="Pfam" id="PF00486">
    <property type="entry name" value="Trans_reg_C"/>
    <property type="match status" value="1"/>
</dbReference>
<dbReference type="SMART" id="SM00862">
    <property type="entry name" value="Trans_reg_C"/>
    <property type="match status" value="1"/>
</dbReference>
<dbReference type="PROSITE" id="PS50005">
    <property type="entry name" value="TPR"/>
    <property type="match status" value="2"/>
</dbReference>